<evidence type="ECO:0000259" key="12">
    <source>
        <dbReference type="PROSITE" id="PS51217"/>
    </source>
</evidence>
<evidence type="ECO:0000256" key="4">
    <source>
        <dbReference type="ARBA" id="ARBA00022806"/>
    </source>
</evidence>
<dbReference type="GO" id="GO:0005829">
    <property type="term" value="C:cytosol"/>
    <property type="evidence" value="ECO:0007669"/>
    <property type="project" value="TreeGrafter"/>
</dbReference>
<keyword evidence="5 10" id="KW-0067">ATP-binding</keyword>
<evidence type="ECO:0000256" key="9">
    <source>
        <dbReference type="ARBA" id="ARBA00048988"/>
    </source>
</evidence>
<dbReference type="InterPro" id="IPR013986">
    <property type="entry name" value="DExx_box_DNA_helicase_dom_sf"/>
</dbReference>
<comment type="catalytic activity">
    <reaction evidence="9">
        <text>ATP + H2O = ADP + phosphate + H(+)</text>
        <dbReference type="Rhea" id="RHEA:13065"/>
        <dbReference type="ChEBI" id="CHEBI:15377"/>
        <dbReference type="ChEBI" id="CHEBI:15378"/>
        <dbReference type="ChEBI" id="CHEBI:30616"/>
        <dbReference type="ChEBI" id="CHEBI:43474"/>
        <dbReference type="ChEBI" id="CHEBI:456216"/>
        <dbReference type="EC" id="5.6.2.4"/>
    </reaction>
</comment>
<dbReference type="GO" id="GO:0005524">
    <property type="term" value="F:ATP binding"/>
    <property type="evidence" value="ECO:0007669"/>
    <property type="project" value="UniProtKB-UniRule"/>
</dbReference>
<dbReference type="RefSeq" id="WP_092865567.1">
    <property type="nucleotide sequence ID" value="NZ_FPCH01000001.1"/>
</dbReference>
<proteinExistence type="inferred from homology"/>
<evidence type="ECO:0000256" key="1">
    <source>
        <dbReference type="ARBA" id="ARBA00009922"/>
    </source>
</evidence>
<dbReference type="SUPFAM" id="SSF52540">
    <property type="entry name" value="P-loop containing nucleoside triphosphate hydrolases"/>
    <property type="match status" value="1"/>
</dbReference>
<keyword evidence="2 10" id="KW-0547">Nucleotide-binding</keyword>
<dbReference type="AlphaFoldDB" id="A0A1I7N454"/>
<dbReference type="InterPro" id="IPR027417">
    <property type="entry name" value="P-loop_NTPase"/>
</dbReference>
<dbReference type="GO" id="GO:0016787">
    <property type="term" value="F:hydrolase activity"/>
    <property type="evidence" value="ECO:0007669"/>
    <property type="project" value="UniProtKB-UniRule"/>
</dbReference>
<gene>
    <name evidence="13" type="ORF">SAMN04488557_1254</name>
</gene>
<dbReference type="Pfam" id="PF00580">
    <property type="entry name" value="UvrD-helicase"/>
    <property type="match status" value="1"/>
</dbReference>
<dbReference type="Pfam" id="PF06114">
    <property type="entry name" value="Peptidase_M78"/>
    <property type="match status" value="1"/>
</dbReference>
<evidence type="ECO:0000256" key="7">
    <source>
        <dbReference type="ARBA" id="ARBA00034617"/>
    </source>
</evidence>
<dbReference type="InterPro" id="IPR014017">
    <property type="entry name" value="DNA_helicase_UvrD-like_C"/>
</dbReference>
<evidence type="ECO:0000256" key="10">
    <source>
        <dbReference type="PROSITE-ProRule" id="PRU00560"/>
    </source>
</evidence>
<dbReference type="InterPro" id="IPR038726">
    <property type="entry name" value="PDDEXK_AddAB-type"/>
</dbReference>
<dbReference type="InterPro" id="IPR014016">
    <property type="entry name" value="UvrD-like_ATP-bd"/>
</dbReference>
<dbReference type="CDD" id="cd17932">
    <property type="entry name" value="DEXQc_UvrD"/>
    <property type="match status" value="1"/>
</dbReference>
<dbReference type="Gene3D" id="3.40.50.300">
    <property type="entry name" value="P-loop containing nucleotide triphosphate hydrolases"/>
    <property type="match status" value="2"/>
</dbReference>
<dbReference type="PANTHER" id="PTHR11070:SF59">
    <property type="entry name" value="DNA 3'-5' HELICASE"/>
    <property type="match status" value="1"/>
</dbReference>
<dbReference type="OrthoDB" id="9806690at2"/>
<keyword evidence="14" id="KW-1185">Reference proteome</keyword>
<organism evidence="13 14">
    <name type="scientific">Hyphomicrobium facile</name>
    <dbReference type="NCBI Taxonomy" id="51670"/>
    <lineage>
        <taxon>Bacteria</taxon>
        <taxon>Pseudomonadati</taxon>
        <taxon>Pseudomonadota</taxon>
        <taxon>Alphaproteobacteria</taxon>
        <taxon>Hyphomicrobiales</taxon>
        <taxon>Hyphomicrobiaceae</taxon>
        <taxon>Hyphomicrobium</taxon>
    </lineage>
</organism>
<evidence type="ECO:0000256" key="6">
    <source>
        <dbReference type="ARBA" id="ARBA00023235"/>
    </source>
</evidence>
<evidence type="ECO:0000256" key="5">
    <source>
        <dbReference type="ARBA" id="ARBA00022840"/>
    </source>
</evidence>
<dbReference type="InterPro" id="IPR000212">
    <property type="entry name" value="DNA_helicase_UvrD/REP"/>
</dbReference>
<reference evidence="14" key="1">
    <citation type="submission" date="2016-10" db="EMBL/GenBank/DDBJ databases">
        <authorList>
            <person name="Varghese N."/>
            <person name="Submissions S."/>
        </authorList>
    </citation>
    <scope>NUCLEOTIDE SEQUENCE [LARGE SCALE GENOMIC DNA]</scope>
    <source>
        <strain evidence="14">DSM 1565</strain>
    </source>
</reference>
<dbReference type="Pfam" id="PF12705">
    <property type="entry name" value="PDDEXK_1"/>
    <property type="match status" value="1"/>
</dbReference>
<evidence type="ECO:0000256" key="2">
    <source>
        <dbReference type="ARBA" id="ARBA00022741"/>
    </source>
</evidence>
<feature type="domain" description="UvrD-like helicase ATP-binding" evidence="11">
    <location>
        <begin position="196"/>
        <end position="495"/>
    </location>
</feature>
<dbReference type="GO" id="GO:0003677">
    <property type="term" value="F:DNA binding"/>
    <property type="evidence" value="ECO:0007669"/>
    <property type="project" value="InterPro"/>
</dbReference>
<keyword evidence="3 10" id="KW-0378">Hydrolase</keyword>
<dbReference type="GO" id="GO:0043138">
    <property type="term" value="F:3'-5' DNA helicase activity"/>
    <property type="evidence" value="ECO:0007669"/>
    <property type="project" value="UniProtKB-EC"/>
</dbReference>
<evidence type="ECO:0000256" key="3">
    <source>
        <dbReference type="ARBA" id="ARBA00022801"/>
    </source>
</evidence>
<accession>A0A1I7N454</accession>
<dbReference type="EC" id="5.6.2.4" evidence="8"/>
<dbReference type="STRING" id="51670.SAMN04488557_1254"/>
<dbReference type="InterPro" id="IPR010359">
    <property type="entry name" value="IrrE_HExxH"/>
</dbReference>
<dbReference type="Pfam" id="PF13361">
    <property type="entry name" value="UvrD_C"/>
    <property type="match status" value="2"/>
</dbReference>
<name>A0A1I7N454_9HYPH</name>
<dbReference type="PANTHER" id="PTHR11070">
    <property type="entry name" value="UVRD / RECB / PCRA DNA HELICASE FAMILY MEMBER"/>
    <property type="match status" value="1"/>
</dbReference>
<evidence type="ECO:0000313" key="14">
    <source>
        <dbReference type="Proteomes" id="UP000199423"/>
    </source>
</evidence>
<comment type="similarity">
    <text evidence="1">Belongs to the helicase family. UvrD subfamily.</text>
</comment>
<dbReference type="GO" id="GO:0033202">
    <property type="term" value="C:DNA helicase complex"/>
    <property type="evidence" value="ECO:0007669"/>
    <property type="project" value="TreeGrafter"/>
</dbReference>
<comment type="catalytic activity">
    <reaction evidence="7">
        <text>Couples ATP hydrolysis with the unwinding of duplex DNA by translocating in the 3'-5' direction.</text>
        <dbReference type="EC" id="5.6.2.4"/>
    </reaction>
</comment>
<keyword evidence="6" id="KW-0413">Isomerase</keyword>
<evidence type="ECO:0000256" key="8">
    <source>
        <dbReference type="ARBA" id="ARBA00034808"/>
    </source>
</evidence>
<dbReference type="Gene3D" id="1.10.486.10">
    <property type="entry name" value="PCRA, domain 4"/>
    <property type="match status" value="1"/>
</dbReference>
<dbReference type="GO" id="GO:0000725">
    <property type="term" value="P:recombinational repair"/>
    <property type="evidence" value="ECO:0007669"/>
    <property type="project" value="TreeGrafter"/>
</dbReference>
<dbReference type="PROSITE" id="PS51217">
    <property type="entry name" value="UVRD_HELICASE_CTER"/>
    <property type="match status" value="1"/>
</dbReference>
<keyword evidence="4 10" id="KW-0347">Helicase</keyword>
<dbReference type="PROSITE" id="PS51198">
    <property type="entry name" value="UVRD_HELICASE_ATP_BIND"/>
    <property type="match status" value="1"/>
</dbReference>
<evidence type="ECO:0000259" key="11">
    <source>
        <dbReference type="PROSITE" id="PS51198"/>
    </source>
</evidence>
<sequence length="1138" mass="124365">MDAAETARQAAARLHSQAVAAGHDPGQPLAFAMAEVDRRNLEVYFVAPEHPGLKGGRASFDHQAAHILVVKDATDFQRALLIAHEIGHVVLEGGDRDDVVSHFNQPNSTEAMSAAERVVDYSRRERREVRMDLFAREFLLPRTWLRGLYLDQSLSRQAIASRQKAPLEVITQQLLDALLLPEVPSADSSTEAKPEKPLDHSQAAAAAKRGLAFQLQAGPGTGKTQTLVHHIDSLLHDGVAPESILALTFSNKAAAELIHRLERKHPEAAAGIWAGTFHSFGLDVIRRFHERLGLAEAPRLIDRSEAIELLEDELARLPLRHFRNLWDPTLVLADILAGISRAKDEVADAKRYRESADAMLAKAGSDPDARERAEKCVEVAQVYEVYEKILNEKGMVDFGDLVAMPVRLVENDADARAVLANRHRHIIVDEYQDVNRASVRLLQQLRQPGNRIWVVGDARQSIYRFRGASSANMASFATDFSGAEAAPLAVNYRSRQEIITTFQAFARTMLASHSALPVDLDPNRGASGVRPKLRVAGTPEDEIGVVAAAIEDAKTTGASYRDQAVLCVSNGRLAQFASGLEARGIPVLYLGGLFERPEIKSLLALLSLLQDPFAPALVSVATLDASRMPLADVQTLTRMLRETSARPLDWRRIATAVPHISAAGRQAIADLADALSSFDLASRPWDVLTALVLDKPGIARTLHGASDVASRMQAIAIWQLLAFAQVQPSARGAPIRRFLDRIRRLILISDDRELRQLPAAAQSIDAVHLMTIHGSKGLEFPIVHLPDLIASKMPLPNRAPRCPPPDGLISSAENLPGLEVLKQGHDQEQECVLFVALSRARDELHLSASSLQPGGKKRNPSLFLDRFTAHLDMVRTPRSIAGPSPAIEDVAITWTTPPALTDHQLGQFEDCPRRFFYTHVLKLGGRRSETAFTRMHDALQSVLDWVSESFPASNPEPGVAETQLDAAWQANGPVDHPFASDYRRIAGELLSYLLGSRTAGPLVEPKPLTLALGQSRVTAVPNHIVRRADGAVAVRKVKTGRKSSEEFDGLDYTVLLLAARAAYGPQTVVEVVHLTSATTTPAEISPKVLANRRVKAETAVANIRQGAFIRQPVDRRCPRCPHLFHCGALPDGAISAKI</sequence>
<protein>
    <recommendedName>
        <fullName evidence="8">DNA 3'-5' helicase</fullName>
        <ecNumber evidence="8">5.6.2.4</ecNumber>
    </recommendedName>
</protein>
<feature type="domain" description="UvrD-like helicase C-terminal" evidence="12">
    <location>
        <begin position="500"/>
        <end position="777"/>
    </location>
</feature>
<dbReference type="EMBL" id="FPCH01000001">
    <property type="protein sequence ID" value="SFV29449.1"/>
    <property type="molecule type" value="Genomic_DNA"/>
</dbReference>
<dbReference type="Gene3D" id="1.10.10.160">
    <property type="match status" value="1"/>
</dbReference>
<dbReference type="Proteomes" id="UP000199423">
    <property type="component" value="Unassembled WGS sequence"/>
</dbReference>
<feature type="binding site" evidence="10">
    <location>
        <begin position="217"/>
        <end position="224"/>
    </location>
    <ligand>
        <name>ATP</name>
        <dbReference type="ChEBI" id="CHEBI:30616"/>
    </ligand>
</feature>
<evidence type="ECO:0000313" key="13">
    <source>
        <dbReference type="EMBL" id="SFV29449.1"/>
    </source>
</evidence>